<organism evidence="5 7">
    <name type="scientific">Acetobacter tropicalis</name>
    <dbReference type="NCBI Taxonomy" id="104102"/>
    <lineage>
        <taxon>Bacteria</taxon>
        <taxon>Pseudomonadati</taxon>
        <taxon>Pseudomonadota</taxon>
        <taxon>Alphaproteobacteria</taxon>
        <taxon>Acetobacterales</taxon>
        <taxon>Acetobacteraceae</taxon>
        <taxon>Acetobacter</taxon>
    </lineage>
</organism>
<evidence type="ECO:0000313" key="7">
    <source>
        <dbReference type="Proteomes" id="UP000029448"/>
    </source>
</evidence>
<dbReference type="PANTHER" id="PTHR42781">
    <property type="entry name" value="SPERMIDINE/PUTRESCINE IMPORT ATP-BINDING PROTEIN POTA"/>
    <property type="match status" value="1"/>
</dbReference>
<evidence type="ECO:0000313" key="5">
    <source>
        <dbReference type="EMBL" id="KGB21334.1"/>
    </source>
</evidence>
<dbReference type="PATRIC" id="fig|104102.12.peg.2584"/>
<dbReference type="InterPro" id="IPR027417">
    <property type="entry name" value="P-loop_NTPase"/>
</dbReference>
<dbReference type="Gene3D" id="3.40.50.300">
    <property type="entry name" value="P-loop containing nucleotide triphosphate hydrolases"/>
    <property type="match status" value="1"/>
</dbReference>
<proteinExistence type="predicted"/>
<keyword evidence="3 5" id="KW-0067">ATP-binding</keyword>
<dbReference type="InterPro" id="IPR017871">
    <property type="entry name" value="ABC_transporter-like_CS"/>
</dbReference>
<dbReference type="Proteomes" id="UP000029448">
    <property type="component" value="Unassembled WGS sequence"/>
</dbReference>
<dbReference type="OrthoDB" id="9802264at2"/>
<accession>A0A094YL33</accession>
<keyword evidence="2" id="KW-0547">Nucleotide-binding</keyword>
<dbReference type="GeneID" id="89476785"/>
<gene>
    <name evidence="6" type="ORF">AD947_15700</name>
    <name evidence="5" type="ORF">AtDm6_2970</name>
</gene>
<dbReference type="PROSITE" id="PS00211">
    <property type="entry name" value="ABC_TRANSPORTER_1"/>
    <property type="match status" value="1"/>
</dbReference>
<dbReference type="GO" id="GO:0016887">
    <property type="term" value="F:ATP hydrolysis activity"/>
    <property type="evidence" value="ECO:0007669"/>
    <property type="project" value="InterPro"/>
</dbReference>
<dbReference type="RefSeq" id="WP_035381829.1">
    <property type="nucleotide sequence ID" value="NZ_JACAOJ010000011.1"/>
</dbReference>
<feature type="domain" description="ABC transporter" evidence="4">
    <location>
        <begin position="3"/>
        <end position="239"/>
    </location>
</feature>
<protein>
    <submittedName>
        <fullName evidence="6">Sulfate ABC transporter ATP-binding protein</fullName>
    </submittedName>
    <submittedName>
        <fullName evidence="5">Sulfate and thiosulfate import ATP-binding protein CysA</fullName>
        <ecNumber evidence="5">3.6.3.25</ecNumber>
    </submittedName>
</protein>
<dbReference type="EMBL" id="JOKM01000102">
    <property type="protein sequence ID" value="KGB21334.1"/>
    <property type="molecule type" value="Genomic_DNA"/>
</dbReference>
<evidence type="ECO:0000256" key="3">
    <source>
        <dbReference type="ARBA" id="ARBA00022840"/>
    </source>
</evidence>
<dbReference type="InterPro" id="IPR050093">
    <property type="entry name" value="ABC_SmlMolc_Importer"/>
</dbReference>
<sequence length="355" mass="38739">MSVVIQNLVRNAPGTRKRLLNDVSLDVPTGSFVALVGPSGAGKTTLLRAIAGLDTCESGALLLDGQKVENMQDRARKIGFVFQNYALFPHMTVARNISFGLDVQPRAIRPSKNDIAARVQELLALMQLPDMGKAYPARLSGGQRQRVALARALATGPGVLLLDEPFGALDPIVRRAIRSWLRSLHDRLGLTTILVTHDQEEALEVADRIVVMQQGSIVQDATPEVLDREPATAFVMEFLGEAAIFRGVVQEGWFTPDEEGVLPFAVTGEISSGPADAMIRPFEIAVASPDLAQGQVIPISSQGVRNGYRHYLARLKDRTIAVHIPDYAEENAFPRGDGVLDISRSRLFRNGKRYV</sequence>
<dbReference type="PROSITE" id="PS50893">
    <property type="entry name" value="ABC_TRANSPORTER_2"/>
    <property type="match status" value="1"/>
</dbReference>
<dbReference type="GO" id="GO:0015697">
    <property type="term" value="P:quaternary ammonium group transport"/>
    <property type="evidence" value="ECO:0007669"/>
    <property type="project" value="UniProtKB-ARBA"/>
</dbReference>
<evidence type="ECO:0000256" key="1">
    <source>
        <dbReference type="ARBA" id="ARBA00022448"/>
    </source>
</evidence>
<dbReference type="EMBL" id="LHZT01000132">
    <property type="protein sequence ID" value="KXV55354.1"/>
    <property type="molecule type" value="Genomic_DNA"/>
</dbReference>
<dbReference type="EC" id="3.6.3.25" evidence="5"/>
<evidence type="ECO:0000313" key="6">
    <source>
        <dbReference type="EMBL" id="KXV55354.1"/>
    </source>
</evidence>
<evidence type="ECO:0000313" key="8">
    <source>
        <dbReference type="Proteomes" id="UP000075411"/>
    </source>
</evidence>
<dbReference type="PANTHER" id="PTHR42781:SF4">
    <property type="entry name" value="SPERMIDINE_PUTRESCINE IMPORT ATP-BINDING PROTEIN POTA"/>
    <property type="match status" value="1"/>
</dbReference>
<keyword evidence="1" id="KW-0813">Transport</keyword>
<comment type="caution">
    <text evidence="5">The sequence shown here is derived from an EMBL/GenBank/DDBJ whole genome shotgun (WGS) entry which is preliminary data.</text>
</comment>
<keyword evidence="7" id="KW-1185">Reference proteome</keyword>
<dbReference type="FunFam" id="3.40.50.300:FF:000425">
    <property type="entry name" value="Probable ABC transporter, ATP-binding subunit"/>
    <property type="match status" value="1"/>
</dbReference>
<dbReference type="Pfam" id="PF00005">
    <property type="entry name" value="ABC_tran"/>
    <property type="match status" value="1"/>
</dbReference>
<dbReference type="Proteomes" id="UP000075411">
    <property type="component" value="Unassembled WGS sequence"/>
</dbReference>
<dbReference type="GO" id="GO:0005524">
    <property type="term" value="F:ATP binding"/>
    <property type="evidence" value="ECO:0007669"/>
    <property type="project" value="UniProtKB-KW"/>
</dbReference>
<dbReference type="SUPFAM" id="SSF52540">
    <property type="entry name" value="P-loop containing nucleoside triphosphate hydrolases"/>
    <property type="match status" value="1"/>
</dbReference>
<dbReference type="InterPro" id="IPR003593">
    <property type="entry name" value="AAA+_ATPase"/>
</dbReference>
<name>A0A094YL33_9PROT</name>
<dbReference type="InterPro" id="IPR003439">
    <property type="entry name" value="ABC_transporter-like_ATP-bd"/>
</dbReference>
<dbReference type="SMART" id="SM00382">
    <property type="entry name" value="AAA"/>
    <property type="match status" value="1"/>
</dbReference>
<reference evidence="5 7" key="1">
    <citation type="submission" date="2014-06" db="EMBL/GenBank/DDBJ databases">
        <title>Functional and comparative genomic analyses of the Drosophila gut microbiota identify candidate symbiosis factors.</title>
        <authorList>
            <person name="Newell P.D."/>
            <person name="Chaston J.M."/>
            <person name="Douglas A.E."/>
        </authorList>
    </citation>
    <scope>NUCLEOTIDE SEQUENCE [LARGE SCALE GENOMIC DNA]</scope>
    <source>
        <strain evidence="5 7">DmCS_006</strain>
    </source>
</reference>
<evidence type="ECO:0000256" key="2">
    <source>
        <dbReference type="ARBA" id="ARBA00022741"/>
    </source>
</evidence>
<reference evidence="6 8" key="2">
    <citation type="submission" date="2015-06" db="EMBL/GenBank/DDBJ databases">
        <title>Improved classification and identification of acetic acid bacteria using matrix-assisted laser desorption/ionization time-of-flight mass spectrometry; Gluconobacter nephelii and Gluconobacter uchimurae are later heterotypic synonyms of Gluconobacter japonicus and Gluconobacter oxydans, respectively.</title>
        <authorList>
            <person name="Li L."/>
            <person name="Cleenwerck I."/>
            <person name="De Vuyst L."/>
            <person name="Vandamme P."/>
        </authorList>
    </citation>
    <scope>NUCLEOTIDE SEQUENCE [LARGE SCALE GENOMIC DNA]</scope>
    <source>
        <strain evidence="6 8">LMG 1663</strain>
    </source>
</reference>
<dbReference type="AlphaFoldDB" id="A0A094YL33"/>
<dbReference type="STRING" id="104102.AtDm6_2970"/>
<keyword evidence="5" id="KW-0378">Hydrolase</keyword>
<evidence type="ECO:0000259" key="4">
    <source>
        <dbReference type="PROSITE" id="PS50893"/>
    </source>
</evidence>